<comment type="caution">
    <text evidence="2">The sequence shown here is derived from an EMBL/GenBank/DDBJ whole genome shotgun (WGS) entry which is preliminary data.</text>
</comment>
<dbReference type="Pfam" id="PF00092">
    <property type="entry name" value="VWA"/>
    <property type="match status" value="1"/>
</dbReference>
<name>A0A261FX78_9BIFI</name>
<dbReference type="Proteomes" id="UP000216074">
    <property type="component" value="Unassembled WGS sequence"/>
</dbReference>
<gene>
    <name evidence="2" type="ORF">BHAP_1627</name>
</gene>
<evidence type="ECO:0000259" key="1">
    <source>
        <dbReference type="PROSITE" id="PS50234"/>
    </source>
</evidence>
<dbReference type="InterPro" id="IPR036465">
    <property type="entry name" value="vWFA_dom_sf"/>
</dbReference>
<reference evidence="2 3" key="1">
    <citation type="journal article" date="2017" name="BMC Genomics">
        <title>Comparative genomic and phylogenomic analyses of the Bifidobacteriaceae family.</title>
        <authorList>
            <person name="Lugli G.A."/>
            <person name="Milani C."/>
            <person name="Turroni F."/>
            <person name="Duranti S."/>
            <person name="Mancabelli L."/>
            <person name="Mangifesta M."/>
            <person name="Ferrario C."/>
            <person name="Modesto M."/>
            <person name="Mattarelli P."/>
            <person name="Jiri K."/>
            <person name="van Sinderen D."/>
            <person name="Ventura M."/>
        </authorList>
    </citation>
    <scope>NUCLEOTIDE SEQUENCE [LARGE SCALE GENOMIC DNA]</scope>
    <source>
        <strain evidence="2 3">DSM 100202</strain>
    </source>
</reference>
<dbReference type="Gene3D" id="3.40.190.10">
    <property type="entry name" value="Periplasmic binding protein-like II"/>
    <property type="match status" value="1"/>
</dbReference>
<evidence type="ECO:0000313" key="3">
    <source>
        <dbReference type="Proteomes" id="UP000216074"/>
    </source>
</evidence>
<dbReference type="SUPFAM" id="SSF53300">
    <property type="entry name" value="vWA-like"/>
    <property type="match status" value="1"/>
</dbReference>
<dbReference type="EMBL" id="MWWY01000031">
    <property type="protein sequence ID" value="OZG63718.1"/>
    <property type="molecule type" value="Genomic_DNA"/>
</dbReference>
<accession>A0A261FX78</accession>
<dbReference type="SMART" id="SM00327">
    <property type="entry name" value="VWA"/>
    <property type="match status" value="1"/>
</dbReference>
<evidence type="ECO:0000313" key="2">
    <source>
        <dbReference type="EMBL" id="OZG63718.1"/>
    </source>
</evidence>
<dbReference type="PROSITE" id="PS50234">
    <property type="entry name" value="VWFA"/>
    <property type="match status" value="1"/>
</dbReference>
<dbReference type="CDD" id="cd00198">
    <property type="entry name" value="vWFA"/>
    <property type="match status" value="1"/>
</dbReference>
<keyword evidence="3" id="KW-1185">Reference proteome</keyword>
<organism evidence="2 3">
    <name type="scientific">Bifidobacterium hapali</name>
    <dbReference type="NCBI Taxonomy" id="1630172"/>
    <lineage>
        <taxon>Bacteria</taxon>
        <taxon>Bacillati</taxon>
        <taxon>Actinomycetota</taxon>
        <taxon>Actinomycetes</taxon>
        <taxon>Bifidobacteriales</taxon>
        <taxon>Bifidobacteriaceae</taxon>
        <taxon>Bifidobacterium</taxon>
    </lineage>
</organism>
<dbReference type="InterPro" id="IPR002035">
    <property type="entry name" value="VWF_A"/>
</dbReference>
<dbReference type="AlphaFoldDB" id="A0A261FX78"/>
<feature type="domain" description="VWFA" evidence="1">
    <location>
        <begin position="458"/>
        <end position="613"/>
    </location>
</feature>
<protein>
    <submittedName>
        <fullName evidence="2">von Willebrand factor type A (VWA) domain-containing protein</fullName>
    </submittedName>
</protein>
<sequence length="635" mass="67477">MSLGVVGGGDGRIVDNGVMSGLANDSRNNVVCETLRETSQEITSDRFGEADRKPHHARGWWHRLTAKRPSILPSTRKVSRHISAIRRAVTATVAVVASVGMLAACSTSNPFSGNASSDKTQAFTPAKGKAEATLNIASGSENKEVADAIQQAVDDSGVAVTMHYMGSLDIMSALQNGGDTYDAVWPASSMWISMGDTKHIVKDATSTSTTPIVFGIAKSKAEQLGWADANGTTKPVKTADIIKAVSSGDLKFSMTSATQSNSGASAYLAFMTALTGRDEPLNTSDLTNTQLTDQVATLLKGVDRSSGSSDWLKDMVVANPDRFDSMVNYESLVIQADKQLTQNGHDPLVAVYPADGIAVSDSPLGYVDRGQNLNDAFSKFQKALSSKDSKLLFERAGRRTGLGGTLAFADDSEVKQSFRSEWGITTSAEALKTIALPSADVINQALTVYQTKLRKPSYTIWVVDYSGSMSGDGKEGVVNGLTAALDPTQAKQSHIEPSDSDVNILIPFSSAAEDATRVEGTSTSQLLARARSTDASGGTNIYDGLTAALGLLPNDLSNYTTAIVLMTDGQSETRDKNYFTGEYQSRGQDVPIFSIMFGDADPDQLNELAKLSNAKVFDGRSGDLAAVFRQVKGFN</sequence>
<dbReference type="Gene3D" id="3.40.50.410">
    <property type="entry name" value="von Willebrand factor, type A domain"/>
    <property type="match status" value="1"/>
</dbReference>
<dbReference type="SUPFAM" id="SSF53850">
    <property type="entry name" value="Periplasmic binding protein-like II"/>
    <property type="match status" value="1"/>
</dbReference>
<proteinExistence type="predicted"/>